<dbReference type="EMBL" id="CP000383">
    <property type="protein sequence ID" value="ABG57871.1"/>
    <property type="molecule type" value="Genomic_DNA"/>
</dbReference>
<evidence type="ECO:0000313" key="1">
    <source>
        <dbReference type="EMBL" id="ABG57871.1"/>
    </source>
</evidence>
<evidence type="ECO:0000313" key="2">
    <source>
        <dbReference type="Proteomes" id="UP000001822"/>
    </source>
</evidence>
<name>A0A6N4SNJ9_CYTH3</name>
<dbReference type="RefSeq" id="WP_011583987.1">
    <property type="nucleotide sequence ID" value="NC_008255.1"/>
</dbReference>
<dbReference type="Proteomes" id="UP000001822">
    <property type="component" value="Chromosome"/>
</dbReference>
<dbReference type="KEGG" id="chu:CHU_0584"/>
<dbReference type="AlphaFoldDB" id="A0A6N4SNJ9"/>
<reference evidence="1 2" key="1">
    <citation type="journal article" date="2007" name="Appl. Environ. Microbiol.">
        <title>Genome sequence of the cellulolytic gliding bacterium Cytophaga hutchinsonii.</title>
        <authorList>
            <person name="Xie G."/>
            <person name="Bruce D.C."/>
            <person name="Challacombe J.F."/>
            <person name="Chertkov O."/>
            <person name="Detter J.C."/>
            <person name="Gilna P."/>
            <person name="Han C.S."/>
            <person name="Lucas S."/>
            <person name="Misra M."/>
            <person name="Myers G.L."/>
            <person name="Richardson P."/>
            <person name="Tapia R."/>
            <person name="Thayer N."/>
            <person name="Thompson L.S."/>
            <person name="Brettin T.S."/>
            <person name="Henrissat B."/>
            <person name="Wilson D.B."/>
            <person name="McBride M.J."/>
        </authorList>
    </citation>
    <scope>NUCLEOTIDE SEQUENCE [LARGE SCALE GENOMIC DNA]</scope>
    <source>
        <strain evidence="2">ATCC 33406 / DSM 1761 / CIP 103989 / NBRC 15051 / NCIMB 9469 / D465</strain>
    </source>
</reference>
<proteinExistence type="predicted"/>
<keyword evidence="2" id="KW-1185">Reference proteome</keyword>
<dbReference type="OrthoDB" id="1358501at2"/>
<sequence length="144" mass="16193">MIQKGQWTGYYSFLNEKINKARGFIQTNFTIEILSVNGNTFKGTVADDLSTGGTEGIGEIKGISSGNKIEFVKQMPVLTVFVDRAGTKKTYNKKHRPIYYYGDLSSDGKTISGQWKFKLGFIWIGIIPVPMHPSKGTWMMKLKE</sequence>
<accession>A0A6N4SNJ9</accession>
<organism evidence="1 2">
    <name type="scientific">Cytophaga hutchinsonii (strain ATCC 33406 / DSM 1761 / CIP 103989 / NBRC 15051 / NCIMB 9469 / D465)</name>
    <dbReference type="NCBI Taxonomy" id="269798"/>
    <lineage>
        <taxon>Bacteria</taxon>
        <taxon>Pseudomonadati</taxon>
        <taxon>Bacteroidota</taxon>
        <taxon>Cytophagia</taxon>
        <taxon>Cytophagales</taxon>
        <taxon>Cytophagaceae</taxon>
        <taxon>Cytophaga</taxon>
    </lineage>
</organism>
<protein>
    <submittedName>
        <fullName evidence="1">Uncharacterized protein</fullName>
    </submittedName>
</protein>
<gene>
    <name evidence="1" type="ordered locus">CHU_0584</name>
</gene>